<dbReference type="EMBL" id="MU001512">
    <property type="protein sequence ID" value="KAF2438505.1"/>
    <property type="molecule type" value="Genomic_DNA"/>
</dbReference>
<sequence length="480" mass="55102">MFPHIIGNDVSHHDLSNALSLALSASQTQSNILEDGDLFSKTKETHNMELIQLDPNPSRDYESLNFRDAAQLSSHFQSSGFDAAYCHFPVEIYLIHQQDTWSSLNVSRDMICILLDRYILGPGFLHMLACFRDRYLPTEEGFSGAPQTIISPGRSEFGWVYKYSEKKDVRFGNPWRIRHTGIYQVHDHVRGKSVLIIVSPSPTAHFTSYLRDTLRQSQFRSILLANPMVIHTMLISSHLYSWRGYLEYQETLLIKLDMQSACTALEDPLVSFDTLKEVRVIEKHILPIEQITNSFYMQLDGLQRAFEQFVKASDADQGLQLPIRAAIEQFRSDATSYKNQAMHIFKKTQSTAQSISDSLNLTYQQLAQSQNRNTFMMATSARDDSIAIRAITLVTSFYLPFSFVATIFGMNLVDFDSQSRNLAVSNQMWLYFVISVPLTAVTLLCWRWRMRIYRQGYGMEDMKSQDDTKSLRSNSDIEMV</sequence>
<keyword evidence="4 5" id="KW-0472">Membrane</keyword>
<dbReference type="Pfam" id="PF26616">
    <property type="entry name" value="CorA-like"/>
    <property type="match status" value="1"/>
</dbReference>
<dbReference type="SUPFAM" id="SSF144083">
    <property type="entry name" value="Magnesium transport protein CorA, transmembrane region"/>
    <property type="match status" value="1"/>
</dbReference>
<dbReference type="OrthoDB" id="5396681at2759"/>
<organism evidence="7 8">
    <name type="scientific">Karstenula rhodostoma CBS 690.94</name>
    <dbReference type="NCBI Taxonomy" id="1392251"/>
    <lineage>
        <taxon>Eukaryota</taxon>
        <taxon>Fungi</taxon>
        <taxon>Dikarya</taxon>
        <taxon>Ascomycota</taxon>
        <taxon>Pezizomycotina</taxon>
        <taxon>Dothideomycetes</taxon>
        <taxon>Pleosporomycetidae</taxon>
        <taxon>Pleosporales</taxon>
        <taxon>Massarineae</taxon>
        <taxon>Didymosphaeriaceae</taxon>
        <taxon>Karstenula</taxon>
    </lineage>
</organism>
<evidence type="ECO:0000256" key="5">
    <source>
        <dbReference type="SAM" id="Phobius"/>
    </source>
</evidence>
<gene>
    <name evidence="7" type="ORF">P171DRAFT_491170</name>
</gene>
<keyword evidence="2 5" id="KW-0812">Transmembrane</keyword>
<evidence type="ECO:0000313" key="8">
    <source>
        <dbReference type="Proteomes" id="UP000799764"/>
    </source>
</evidence>
<evidence type="ECO:0000259" key="6">
    <source>
        <dbReference type="Pfam" id="PF26616"/>
    </source>
</evidence>
<evidence type="ECO:0000256" key="1">
    <source>
        <dbReference type="ARBA" id="ARBA00004141"/>
    </source>
</evidence>
<evidence type="ECO:0000256" key="3">
    <source>
        <dbReference type="ARBA" id="ARBA00022989"/>
    </source>
</evidence>
<protein>
    <recommendedName>
        <fullName evidence="6">CorA-like transporter domain-containing protein</fullName>
    </recommendedName>
</protein>
<reference evidence="7" key="1">
    <citation type="journal article" date="2020" name="Stud. Mycol.">
        <title>101 Dothideomycetes genomes: a test case for predicting lifestyles and emergence of pathogens.</title>
        <authorList>
            <person name="Haridas S."/>
            <person name="Albert R."/>
            <person name="Binder M."/>
            <person name="Bloem J."/>
            <person name="Labutti K."/>
            <person name="Salamov A."/>
            <person name="Andreopoulos B."/>
            <person name="Baker S."/>
            <person name="Barry K."/>
            <person name="Bills G."/>
            <person name="Bluhm B."/>
            <person name="Cannon C."/>
            <person name="Castanera R."/>
            <person name="Culley D."/>
            <person name="Daum C."/>
            <person name="Ezra D."/>
            <person name="Gonzalez J."/>
            <person name="Henrissat B."/>
            <person name="Kuo A."/>
            <person name="Liang C."/>
            <person name="Lipzen A."/>
            <person name="Lutzoni F."/>
            <person name="Magnuson J."/>
            <person name="Mondo S."/>
            <person name="Nolan M."/>
            <person name="Ohm R."/>
            <person name="Pangilinan J."/>
            <person name="Park H.-J."/>
            <person name="Ramirez L."/>
            <person name="Alfaro M."/>
            <person name="Sun H."/>
            <person name="Tritt A."/>
            <person name="Yoshinaga Y."/>
            <person name="Zwiers L.-H."/>
            <person name="Turgeon B."/>
            <person name="Goodwin S."/>
            <person name="Spatafora J."/>
            <person name="Crous P."/>
            <person name="Grigoriev I."/>
        </authorList>
    </citation>
    <scope>NUCLEOTIDE SEQUENCE</scope>
    <source>
        <strain evidence="7">CBS 690.94</strain>
    </source>
</reference>
<name>A0A9P4P520_9PLEO</name>
<accession>A0A9P4P520</accession>
<dbReference type="InterPro" id="IPR045863">
    <property type="entry name" value="CorA_TM1_TM2"/>
</dbReference>
<dbReference type="AlphaFoldDB" id="A0A9P4P520"/>
<feature type="transmembrane region" description="Helical" evidence="5">
    <location>
        <begin position="428"/>
        <end position="446"/>
    </location>
</feature>
<dbReference type="Proteomes" id="UP000799764">
    <property type="component" value="Unassembled WGS sequence"/>
</dbReference>
<keyword evidence="8" id="KW-1185">Reference proteome</keyword>
<dbReference type="GO" id="GO:0016020">
    <property type="term" value="C:membrane"/>
    <property type="evidence" value="ECO:0007669"/>
    <property type="project" value="UniProtKB-SubCell"/>
</dbReference>
<comment type="caution">
    <text evidence="7">The sequence shown here is derived from an EMBL/GenBank/DDBJ whole genome shotgun (WGS) entry which is preliminary data.</text>
</comment>
<dbReference type="InterPro" id="IPR058257">
    <property type="entry name" value="CorA-like_dom"/>
</dbReference>
<feature type="transmembrane region" description="Helical" evidence="5">
    <location>
        <begin position="386"/>
        <end position="408"/>
    </location>
</feature>
<comment type="subcellular location">
    <subcellularLocation>
        <location evidence="1">Membrane</location>
        <topology evidence="1">Multi-pass membrane protein</topology>
    </subcellularLocation>
</comment>
<evidence type="ECO:0000256" key="4">
    <source>
        <dbReference type="ARBA" id="ARBA00023136"/>
    </source>
</evidence>
<evidence type="ECO:0000313" key="7">
    <source>
        <dbReference type="EMBL" id="KAF2438505.1"/>
    </source>
</evidence>
<proteinExistence type="predicted"/>
<keyword evidence="3 5" id="KW-1133">Transmembrane helix</keyword>
<evidence type="ECO:0000256" key="2">
    <source>
        <dbReference type="ARBA" id="ARBA00022692"/>
    </source>
</evidence>
<feature type="domain" description="CorA-like transporter" evidence="6">
    <location>
        <begin position="34"/>
        <end position="250"/>
    </location>
</feature>
<dbReference type="Gene3D" id="1.20.58.340">
    <property type="entry name" value="Magnesium transport protein CorA, transmembrane region"/>
    <property type="match status" value="1"/>
</dbReference>